<comment type="subcellular location">
    <subcellularLocation>
        <location evidence="1">Membrane</location>
        <topology evidence="1">Multi-pass membrane protein</topology>
    </subcellularLocation>
</comment>
<keyword evidence="11" id="KW-0175">Coiled coil</keyword>
<dbReference type="Proteomes" id="UP001571980">
    <property type="component" value="Unassembled WGS sequence"/>
</dbReference>
<keyword evidence="4 10" id="KW-0812">Transmembrane</keyword>
<feature type="transmembrane region" description="Helical" evidence="10">
    <location>
        <begin position="376"/>
        <end position="399"/>
    </location>
</feature>
<dbReference type="Gene3D" id="1.20.1460.20">
    <property type="match status" value="1"/>
</dbReference>
<gene>
    <name evidence="12" type="ORF">P8X34_04140</name>
</gene>
<evidence type="ECO:0000256" key="6">
    <source>
        <dbReference type="ARBA" id="ARBA00023065"/>
    </source>
</evidence>
<evidence type="ECO:0000256" key="8">
    <source>
        <dbReference type="ARBA" id="ARBA00059506"/>
    </source>
</evidence>
<sequence length="662" mass="74924">MFRPEEMVKLEVVTLTRFRDTLLTFLHEKGTVHIEEIPIEDIQKETPNEFYRKATSYSITISRLVDTLRSYLPPRSGGIKEFIFPKGKEKRSYKYRGIEALIKDVESFLSQVEPKIREIESEVTRISNEISNIKSSIEVLELLSALNIEVEYLKPGNFLNIEVGILEREKAEKAIKEITEATSGKVYVLRKDLGALSLLVVVTLKEDAGKITSILAKYGFEKVEIPGGKGFPKDLIPKYMDKLREKEDELERVRARGREIAEKYYEEVLFYKELMDNERDKANYLQYLVKTEMTFGLSGWVPKSKVDEIIEGIKKITQGKVYINIREPTEKEIENVPVKLRNPDFISQFEMLTEMYGVPKYNEIDPTPIMAFTYSFFFGFMLTDFMYGLLLGVISALLVKGHSKLRDGTWRFAKIMLWASAFTMILGIAFGSYFGNALDMIGIHVPRLMDSMKQAMDVLMIALAIGLAHLFTGYLLGFIVRWKNGDKKGAVFEQLPWLLIIIGITLYALSSKLEIPEIAFKGVFGLGLVLFAIGEVMSNGVMAMLLIISDFFGFVGNWLSYARLMALALATSGIALVINIMVQMIWGVKIGPVPLGILIGIVVFIGGHIFSTAINALGAFVHALRLHYVEFFGTFYSGEGRRFEPFAAKREVSRLEIEIGGE</sequence>
<feature type="transmembrane region" description="Helical" evidence="10">
    <location>
        <begin position="491"/>
        <end position="510"/>
    </location>
</feature>
<evidence type="ECO:0000256" key="3">
    <source>
        <dbReference type="ARBA" id="ARBA00022448"/>
    </source>
</evidence>
<keyword evidence="3 10" id="KW-0813">Transport</keyword>
<comment type="caution">
    <text evidence="12">The sequence shown here is derived from an EMBL/GenBank/DDBJ whole genome shotgun (WGS) entry which is preliminary data.</text>
</comment>
<keyword evidence="6 10" id="KW-0406">Ion transport</keyword>
<feature type="transmembrane region" description="Helical" evidence="10">
    <location>
        <begin position="458"/>
        <end position="479"/>
    </location>
</feature>
<dbReference type="PANTHER" id="PTHR11629">
    <property type="entry name" value="VACUOLAR PROTON ATPASES"/>
    <property type="match status" value="1"/>
</dbReference>
<feature type="transmembrane region" description="Helical" evidence="10">
    <location>
        <begin position="522"/>
        <end position="552"/>
    </location>
</feature>
<evidence type="ECO:0000256" key="4">
    <source>
        <dbReference type="ARBA" id="ARBA00022692"/>
    </source>
</evidence>
<accession>A0ABV4T4E3</accession>
<feature type="transmembrane region" description="Helical" evidence="10">
    <location>
        <begin position="415"/>
        <end position="438"/>
    </location>
</feature>
<keyword evidence="13" id="KW-1185">Reference proteome</keyword>
<evidence type="ECO:0000313" key="13">
    <source>
        <dbReference type="Proteomes" id="UP001571980"/>
    </source>
</evidence>
<dbReference type="Gene3D" id="3.30.70.2170">
    <property type="match status" value="1"/>
</dbReference>
<dbReference type="NCBIfam" id="NF004428">
    <property type="entry name" value="PRK05771.2-1"/>
    <property type="match status" value="1"/>
</dbReference>
<organism evidence="12 13">
    <name type="scientific">Pyrococcus kukulkanii</name>
    <dbReference type="NCBI Taxonomy" id="1609559"/>
    <lineage>
        <taxon>Archaea</taxon>
        <taxon>Methanobacteriati</taxon>
        <taxon>Methanobacteriota</taxon>
        <taxon>Thermococci</taxon>
        <taxon>Thermococcales</taxon>
        <taxon>Thermococcaceae</taxon>
        <taxon>Pyrococcus</taxon>
    </lineage>
</organism>
<comment type="function">
    <text evidence="8">Component of the A-type ATP synthase that produces ATP from ADP in the presence of a proton gradient across the membrane.</text>
</comment>
<comment type="similarity">
    <text evidence="2 10">Belongs to the V-ATPase 116 kDa subunit family.</text>
</comment>
<evidence type="ECO:0000256" key="7">
    <source>
        <dbReference type="ARBA" id="ARBA00023136"/>
    </source>
</evidence>
<evidence type="ECO:0000256" key="9">
    <source>
        <dbReference type="ARBA" id="ARBA00068671"/>
    </source>
</evidence>
<evidence type="ECO:0000256" key="1">
    <source>
        <dbReference type="ARBA" id="ARBA00004141"/>
    </source>
</evidence>
<reference evidence="12 13" key="1">
    <citation type="submission" date="2023-03" db="EMBL/GenBank/DDBJ databases">
        <title>Speciation in Pyrococcus: adaptation to high temperature as a mechanism.</title>
        <authorList>
            <person name="Gu J."/>
        </authorList>
    </citation>
    <scope>NUCLEOTIDE SEQUENCE [LARGE SCALE GENOMIC DNA]</scope>
    <source>
        <strain evidence="12 13">LMOA34</strain>
    </source>
</reference>
<dbReference type="EMBL" id="JARRIG010000002">
    <property type="protein sequence ID" value="MFA4803939.1"/>
    <property type="molecule type" value="Genomic_DNA"/>
</dbReference>
<keyword evidence="7 10" id="KW-0472">Membrane</keyword>
<feature type="transmembrane region" description="Helical" evidence="10">
    <location>
        <begin position="564"/>
        <end position="586"/>
    </location>
</feature>
<dbReference type="Pfam" id="PF01496">
    <property type="entry name" value="V_ATPase_I"/>
    <property type="match status" value="2"/>
</dbReference>
<evidence type="ECO:0000256" key="11">
    <source>
        <dbReference type="SAM" id="Coils"/>
    </source>
</evidence>
<keyword evidence="5 10" id="KW-1133">Transmembrane helix</keyword>
<evidence type="ECO:0000313" key="12">
    <source>
        <dbReference type="EMBL" id="MFA4803939.1"/>
    </source>
</evidence>
<evidence type="ECO:0000256" key="10">
    <source>
        <dbReference type="RuleBase" id="RU361189"/>
    </source>
</evidence>
<dbReference type="RefSeq" id="WP_372823420.1">
    <property type="nucleotide sequence ID" value="NZ_CP122538.1"/>
</dbReference>
<proteinExistence type="inferred from homology"/>
<dbReference type="PANTHER" id="PTHR11629:SF63">
    <property type="entry name" value="V-TYPE PROTON ATPASE SUBUNIT A"/>
    <property type="match status" value="1"/>
</dbReference>
<evidence type="ECO:0000256" key="2">
    <source>
        <dbReference type="ARBA" id="ARBA00009904"/>
    </source>
</evidence>
<protein>
    <recommendedName>
        <fullName evidence="9 10">A-type ATP synthase subunit I</fullName>
    </recommendedName>
</protein>
<feature type="coiled-coil region" evidence="11">
    <location>
        <begin position="236"/>
        <end position="263"/>
    </location>
</feature>
<dbReference type="InterPro" id="IPR002490">
    <property type="entry name" value="V-ATPase_116kDa_su"/>
</dbReference>
<feature type="transmembrane region" description="Helical" evidence="10">
    <location>
        <begin position="598"/>
        <end position="621"/>
    </location>
</feature>
<dbReference type="Gene3D" id="3.30.70.2750">
    <property type="match status" value="1"/>
</dbReference>
<evidence type="ECO:0000256" key="5">
    <source>
        <dbReference type="ARBA" id="ARBA00022989"/>
    </source>
</evidence>
<name>A0ABV4T4E3_9EURY</name>